<proteinExistence type="predicted"/>
<keyword evidence="2" id="KW-1185">Reference proteome</keyword>
<evidence type="ECO:0000313" key="1">
    <source>
        <dbReference type="EMBL" id="GBN50526.1"/>
    </source>
</evidence>
<dbReference type="Proteomes" id="UP000499080">
    <property type="component" value="Unassembled WGS sequence"/>
</dbReference>
<comment type="caution">
    <text evidence="1">The sequence shown here is derived from an EMBL/GenBank/DDBJ whole genome shotgun (WGS) entry which is preliminary data.</text>
</comment>
<protein>
    <submittedName>
        <fullName evidence="1">Uncharacterized protein</fullName>
    </submittedName>
</protein>
<accession>A0A4Y2PKD0</accession>
<evidence type="ECO:0000313" key="2">
    <source>
        <dbReference type="Proteomes" id="UP000499080"/>
    </source>
</evidence>
<reference evidence="1 2" key="1">
    <citation type="journal article" date="2019" name="Sci. Rep.">
        <title>Orb-weaving spider Araneus ventricosus genome elucidates the spidroin gene catalogue.</title>
        <authorList>
            <person name="Kono N."/>
            <person name="Nakamura H."/>
            <person name="Ohtoshi R."/>
            <person name="Moran D.A.P."/>
            <person name="Shinohara A."/>
            <person name="Yoshida Y."/>
            <person name="Fujiwara M."/>
            <person name="Mori M."/>
            <person name="Tomita M."/>
            <person name="Arakawa K."/>
        </authorList>
    </citation>
    <scope>NUCLEOTIDE SEQUENCE [LARGE SCALE GENOMIC DNA]</scope>
</reference>
<gene>
    <name evidence="1" type="ORF">AVEN_26420_1</name>
</gene>
<dbReference type="AlphaFoldDB" id="A0A4Y2PKD0"/>
<name>A0A4Y2PKD0_ARAVE</name>
<sequence>MTSNTIPNFNLHKRKKSFGQFRFVESHFWCYKRSSAQPRLLLMTFRSEDLATTFSCPRFWQKFWSIQIYREPFLVLKKIFSTTETLTHDLQIRRLPLGHQFLLSQVLAEVFANSDLWRATFRATKDLQHNRDSYS</sequence>
<organism evidence="1 2">
    <name type="scientific">Araneus ventricosus</name>
    <name type="common">Orbweaver spider</name>
    <name type="synonym">Epeira ventricosa</name>
    <dbReference type="NCBI Taxonomy" id="182803"/>
    <lineage>
        <taxon>Eukaryota</taxon>
        <taxon>Metazoa</taxon>
        <taxon>Ecdysozoa</taxon>
        <taxon>Arthropoda</taxon>
        <taxon>Chelicerata</taxon>
        <taxon>Arachnida</taxon>
        <taxon>Araneae</taxon>
        <taxon>Araneomorphae</taxon>
        <taxon>Entelegynae</taxon>
        <taxon>Araneoidea</taxon>
        <taxon>Araneidae</taxon>
        <taxon>Araneus</taxon>
    </lineage>
</organism>
<dbReference type="EMBL" id="BGPR01011284">
    <property type="protein sequence ID" value="GBN50526.1"/>
    <property type="molecule type" value="Genomic_DNA"/>
</dbReference>